<reference key="1">
    <citation type="submission" date="2017-08" db="EMBL/GenBank/DDBJ databases">
        <title>A dynamic microbial community with high functional redundancy inhabits the cold, oxic subseafloor aquifer.</title>
        <authorList>
            <person name="Tully B.J."/>
            <person name="Wheat C.G."/>
            <person name="Glazer B.T."/>
            <person name="Huber J.A."/>
        </authorList>
    </citation>
    <scope>NUCLEOTIDE SEQUENCE [LARGE SCALE GENOMIC DNA]</scope>
</reference>
<dbReference type="EMBL" id="NVUS01000021">
    <property type="protein sequence ID" value="PCI98500.1"/>
    <property type="molecule type" value="Genomic_DNA"/>
</dbReference>
<dbReference type="InterPro" id="IPR038713">
    <property type="entry name" value="Terminase_Gp1_N_sf"/>
</dbReference>
<proteinExistence type="predicted"/>
<dbReference type="AlphaFoldDB" id="A0A2A4YV36"/>
<reference evidence="1" key="2">
    <citation type="journal article" date="2018" name="ISME J.">
        <title>A dynamic microbial community with high functional redundancy inhabits the cold, oxic subseafloor aquifer.</title>
        <authorList>
            <person name="Tully B.J."/>
            <person name="Wheat C.G."/>
            <person name="Glazer B.T."/>
            <person name="Huber J.A."/>
        </authorList>
    </citation>
    <scope>NUCLEOTIDE SEQUENCE</scope>
    <source>
        <strain evidence="1">NORP83</strain>
    </source>
</reference>
<dbReference type="Pfam" id="PF03592">
    <property type="entry name" value="Terminase_2"/>
    <property type="match status" value="1"/>
</dbReference>
<organism evidence="1">
    <name type="scientific">OCS116 cluster bacterium</name>
    <dbReference type="NCBI Taxonomy" id="2030921"/>
    <lineage>
        <taxon>Bacteria</taxon>
        <taxon>Pseudomonadati</taxon>
        <taxon>Pseudomonadota</taxon>
        <taxon>Alphaproteobacteria</taxon>
        <taxon>OCS116 cluster</taxon>
    </lineage>
</organism>
<name>A0A2A4YV36_9PROT</name>
<gene>
    <name evidence="1" type="ORF">COB13_13735</name>
</gene>
<dbReference type="Gene3D" id="1.10.10.1400">
    <property type="entry name" value="Terminase, small subunit, N-terminal DNA-binding domain, HTH motif"/>
    <property type="match status" value="1"/>
</dbReference>
<evidence type="ECO:0000313" key="1">
    <source>
        <dbReference type="EMBL" id="PCI98500.1"/>
    </source>
</evidence>
<accession>A0A2A4YV36</accession>
<sequence>MKNTNLSPKQERFALRYLESGNATKAYKHAYNVSANSNVHTLHREGCKLLNHPKIAPRIAELQKVAQAETMVTLEKLTKELNDTIELAQKQKQPAVMVRAIMAKAKLHGLIGRKSAIHKNICVTINSQSD</sequence>
<dbReference type="InterPro" id="IPR005335">
    <property type="entry name" value="Terminase_ssu"/>
</dbReference>
<dbReference type="GO" id="GO:0051276">
    <property type="term" value="P:chromosome organization"/>
    <property type="evidence" value="ECO:0007669"/>
    <property type="project" value="InterPro"/>
</dbReference>
<comment type="caution">
    <text evidence="1">The sequence shown here is derived from an EMBL/GenBank/DDBJ whole genome shotgun (WGS) entry which is preliminary data.</text>
</comment>
<protein>
    <submittedName>
        <fullName evidence="1">Terminase</fullName>
    </submittedName>
</protein>